<gene>
    <name evidence="1" type="ORF">MNBD_GAMMA05-857</name>
</gene>
<evidence type="ECO:0000313" key="1">
    <source>
        <dbReference type="EMBL" id="VAW51369.1"/>
    </source>
</evidence>
<accession>A0A3B0WQ36</accession>
<dbReference type="AlphaFoldDB" id="A0A3B0WQ36"/>
<organism evidence="1">
    <name type="scientific">hydrothermal vent metagenome</name>
    <dbReference type="NCBI Taxonomy" id="652676"/>
    <lineage>
        <taxon>unclassified sequences</taxon>
        <taxon>metagenomes</taxon>
        <taxon>ecological metagenomes</taxon>
    </lineage>
</organism>
<protein>
    <submittedName>
        <fullName evidence="1">Uncharacterized protein</fullName>
    </submittedName>
</protein>
<name>A0A3B0WQ36_9ZZZZ</name>
<dbReference type="EMBL" id="UOFE01000015">
    <property type="protein sequence ID" value="VAW51369.1"/>
    <property type="molecule type" value="Genomic_DNA"/>
</dbReference>
<sequence>MIKYGELHQALACYTCEDIHENIPVDLYRRVIKACFRANNKGLNWDVNQAASILVYLAFDEDHIQPNQLNSSGLKTLDWAESFLKQIDTDNEKDVVRALVSV</sequence>
<reference evidence="1" key="1">
    <citation type="submission" date="2018-06" db="EMBL/GenBank/DDBJ databases">
        <authorList>
            <person name="Zhirakovskaya E."/>
        </authorList>
    </citation>
    <scope>NUCLEOTIDE SEQUENCE</scope>
</reference>
<proteinExistence type="predicted"/>